<feature type="region of interest" description="Disordered" evidence="1">
    <location>
        <begin position="301"/>
        <end position="339"/>
    </location>
</feature>
<feature type="region of interest" description="Disordered" evidence="1">
    <location>
        <begin position="515"/>
        <end position="549"/>
    </location>
</feature>
<accession>W9VQM8</accession>
<evidence type="ECO:0000256" key="1">
    <source>
        <dbReference type="SAM" id="MobiDB-lite"/>
    </source>
</evidence>
<feature type="region of interest" description="Disordered" evidence="1">
    <location>
        <begin position="377"/>
        <end position="420"/>
    </location>
</feature>
<evidence type="ECO:0000313" key="3">
    <source>
        <dbReference type="Proteomes" id="UP000019473"/>
    </source>
</evidence>
<comment type="caution">
    <text evidence="2">The sequence shown here is derived from an EMBL/GenBank/DDBJ whole genome shotgun (WGS) entry which is preliminary data.</text>
</comment>
<organism evidence="2 3">
    <name type="scientific">Cladophialophora yegresii CBS 114405</name>
    <dbReference type="NCBI Taxonomy" id="1182544"/>
    <lineage>
        <taxon>Eukaryota</taxon>
        <taxon>Fungi</taxon>
        <taxon>Dikarya</taxon>
        <taxon>Ascomycota</taxon>
        <taxon>Pezizomycotina</taxon>
        <taxon>Eurotiomycetes</taxon>
        <taxon>Chaetothyriomycetidae</taxon>
        <taxon>Chaetothyriales</taxon>
        <taxon>Herpotrichiellaceae</taxon>
        <taxon>Cladophialophora</taxon>
    </lineage>
</organism>
<dbReference type="RefSeq" id="XP_007757650.1">
    <property type="nucleotide sequence ID" value="XM_007759460.1"/>
</dbReference>
<keyword evidence="3" id="KW-1185">Reference proteome</keyword>
<feature type="compositionally biased region" description="Polar residues" evidence="1">
    <location>
        <begin position="129"/>
        <end position="138"/>
    </location>
</feature>
<feature type="compositionally biased region" description="Basic and acidic residues" evidence="1">
    <location>
        <begin position="538"/>
        <end position="548"/>
    </location>
</feature>
<feature type="region of interest" description="Disordered" evidence="1">
    <location>
        <begin position="96"/>
        <end position="168"/>
    </location>
</feature>
<dbReference type="STRING" id="1182544.W9VQM8"/>
<gene>
    <name evidence="2" type="ORF">A1O7_05450</name>
</gene>
<dbReference type="VEuPathDB" id="FungiDB:A1O7_05450"/>
<name>W9VQM8_9EURO</name>
<dbReference type="EMBL" id="AMGW01000004">
    <property type="protein sequence ID" value="EXJ58027.1"/>
    <property type="molecule type" value="Genomic_DNA"/>
</dbReference>
<feature type="compositionally biased region" description="Polar residues" evidence="1">
    <location>
        <begin position="96"/>
        <end position="114"/>
    </location>
</feature>
<dbReference type="GeneID" id="19180035"/>
<dbReference type="Proteomes" id="UP000019473">
    <property type="component" value="Unassembled WGS sequence"/>
</dbReference>
<feature type="compositionally biased region" description="Polar residues" evidence="1">
    <location>
        <begin position="304"/>
        <end position="327"/>
    </location>
</feature>
<dbReference type="HOGENOM" id="CLU_026918_0_0_1"/>
<feature type="compositionally biased region" description="Low complexity" evidence="1">
    <location>
        <begin position="400"/>
        <end position="414"/>
    </location>
</feature>
<feature type="compositionally biased region" description="Low complexity" evidence="1">
    <location>
        <begin position="520"/>
        <end position="531"/>
    </location>
</feature>
<sequence length="664" mass="73560">MAHSPSASAPLYIIETAPSEDTASFGKGVTSYFDILPKRDGSPATRSHASPPDISPGSQPQLLPVRRPHFRFHSEYEALHKRIHGHIIAQTKSLETLTSPGRSSPPSQETSSAKITPGRSIEQSPRRASVQTSDSSGRGSAAVRSPSPNHNLRYAPRQPKVSQLRGTSSSLASRVEKWNAANEIAQRRSSTLSESVTRDGNIIVVRTDQAPLRPPPSKSAAVTKMTKASSIKVETEFTESGKPPEITQGIQPSQSAISEEPQPSDQKHRSTYHHRRQSTSRRSSINPRHIFSAPLQLLHRVSLTKRSNSPAVTQRPQPSSTRRTTQLPDHPSQLKRNYTSDVLQRVSATLQEIKTAAPATLFPPQIARPLTWKTFSDKSVPQKAKKGQRNGHGVTSSLDHNSNIHNSGSGNHCSDVQSYTSSQRYLRMGTMPTNTPDERATYKIKRSRSADTEEFLKVDISIRGGTNYLPSEARRIHTPPLPEEGVDGRWKGFFFDYNAPRRASSFQAPEIVVEDAPNTGSGSLDSVSGDLEGNKPIPEARPKLERSRTKNKRILTSEWADVKLAEIDLLGNETKQDDIQSAKEGCRRLNSPAVLSRNRTRIMYEGKEVEPEMFDLTIPEHLPSSPLCPRHPRYWRVVKRRGSQFRGCWMHGIGVYEGTKGKAS</sequence>
<protein>
    <submittedName>
        <fullName evidence="2">Uncharacterized protein</fullName>
    </submittedName>
</protein>
<feature type="compositionally biased region" description="Polar residues" evidence="1">
    <location>
        <begin position="248"/>
        <end position="264"/>
    </location>
</feature>
<feature type="region of interest" description="Disordered" evidence="1">
    <location>
        <begin position="206"/>
        <end position="288"/>
    </location>
</feature>
<proteinExistence type="predicted"/>
<dbReference type="eggNOG" id="ENOG502SG9Y">
    <property type="taxonomic scope" value="Eukaryota"/>
</dbReference>
<feature type="region of interest" description="Disordered" evidence="1">
    <location>
        <begin position="36"/>
        <end position="63"/>
    </location>
</feature>
<dbReference type="AlphaFoldDB" id="W9VQM8"/>
<dbReference type="OrthoDB" id="3648773at2759"/>
<feature type="compositionally biased region" description="Basic residues" evidence="1">
    <location>
        <begin position="269"/>
        <end position="279"/>
    </location>
</feature>
<evidence type="ECO:0000313" key="2">
    <source>
        <dbReference type="EMBL" id="EXJ58027.1"/>
    </source>
</evidence>
<reference evidence="2 3" key="1">
    <citation type="submission" date="2013-03" db="EMBL/GenBank/DDBJ databases">
        <title>The Genome Sequence of Cladophialophora yegresii CBS 114405.</title>
        <authorList>
            <consortium name="The Broad Institute Genomics Platform"/>
            <person name="Cuomo C."/>
            <person name="de Hoog S."/>
            <person name="Gorbushina A."/>
            <person name="Walker B."/>
            <person name="Young S.K."/>
            <person name="Zeng Q."/>
            <person name="Gargeya S."/>
            <person name="Fitzgerald M."/>
            <person name="Haas B."/>
            <person name="Abouelleil A."/>
            <person name="Allen A.W."/>
            <person name="Alvarado L."/>
            <person name="Arachchi H.M."/>
            <person name="Berlin A.M."/>
            <person name="Chapman S.B."/>
            <person name="Gainer-Dewar J."/>
            <person name="Goldberg J."/>
            <person name="Griggs A."/>
            <person name="Gujja S."/>
            <person name="Hansen M."/>
            <person name="Howarth C."/>
            <person name="Imamovic A."/>
            <person name="Ireland A."/>
            <person name="Larimer J."/>
            <person name="McCowan C."/>
            <person name="Murphy C."/>
            <person name="Pearson M."/>
            <person name="Poon T.W."/>
            <person name="Priest M."/>
            <person name="Roberts A."/>
            <person name="Saif S."/>
            <person name="Shea T."/>
            <person name="Sisk P."/>
            <person name="Sykes S."/>
            <person name="Wortman J."/>
            <person name="Nusbaum C."/>
            <person name="Birren B."/>
        </authorList>
    </citation>
    <scope>NUCLEOTIDE SEQUENCE [LARGE SCALE GENOMIC DNA]</scope>
    <source>
        <strain evidence="2 3">CBS 114405</strain>
    </source>
</reference>